<evidence type="ECO:0000313" key="1">
    <source>
        <dbReference type="EMBL" id="KUM45488.1"/>
    </source>
</evidence>
<accession>A0A117NFM2</accession>
<gene>
    <name evidence="1" type="ORF">ABT39_MTgene2590</name>
</gene>
<geneLocation type="mitochondrion" evidence="1"/>
<reference evidence="1" key="1">
    <citation type="journal article" date="2015" name="Genome Biol. Evol.">
        <title>Organellar Genomes of White Spruce (Picea glauca): Assembly and Annotation.</title>
        <authorList>
            <person name="Jackman S.D."/>
            <person name="Warren R.L."/>
            <person name="Gibb E.A."/>
            <person name="Vandervalk B.P."/>
            <person name="Mohamadi H."/>
            <person name="Chu J."/>
            <person name="Raymond A."/>
            <person name="Pleasance S."/>
            <person name="Coope R."/>
            <person name="Wildung M.R."/>
            <person name="Ritland C.E."/>
            <person name="Bousquet J."/>
            <person name="Jones S.J."/>
            <person name="Bohlmann J."/>
            <person name="Birol I."/>
        </authorList>
    </citation>
    <scope>NUCLEOTIDE SEQUENCE [LARGE SCALE GENOMIC DNA]</scope>
    <source>
        <tissue evidence="1">Flushing bud</tissue>
    </source>
</reference>
<organism evidence="1">
    <name type="scientific">Picea glauca</name>
    <name type="common">White spruce</name>
    <name type="synonym">Pinus glauca</name>
    <dbReference type="NCBI Taxonomy" id="3330"/>
    <lineage>
        <taxon>Eukaryota</taxon>
        <taxon>Viridiplantae</taxon>
        <taxon>Streptophyta</taxon>
        <taxon>Embryophyta</taxon>
        <taxon>Tracheophyta</taxon>
        <taxon>Spermatophyta</taxon>
        <taxon>Pinopsida</taxon>
        <taxon>Pinidae</taxon>
        <taxon>Conifers I</taxon>
        <taxon>Pinales</taxon>
        <taxon>Pinaceae</taxon>
        <taxon>Picea</taxon>
    </lineage>
</organism>
<name>A0A117NFM2_PICGL</name>
<protein>
    <submittedName>
        <fullName evidence="1">Uncharacterized protein</fullName>
    </submittedName>
</protein>
<dbReference type="EMBL" id="LKAM01000018">
    <property type="protein sequence ID" value="KUM45488.1"/>
    <property type="molecule type" value="Genomic_DNA"/>
</dbReference>
<proteinExistence type="predicted"/>
<comment type="caution">
    <text evidence="1">The sequence shown here is derived from an EMBL/GenBank/DDBJ whole genome shotgun (WGS) entry which is preliminary data.</text>
</comment>
<keyword evidence="1" id="KW-0496">Mitochondrion</keyword>
<dbReference type="AlphaFoldDB" id="A0A117NFM2"/>
<sequence>METKRERVDLPNQDLWPTPGILLTLNYQHTGTSRARQALSMKGMTGRWVTLSQQVGNQPSHNEGFIVQPTNS</sequence>